<reference evidence="3" key="1">
    <citation type="submission" date="2006-10" db="EMBL/GenBank/DDBJ databases">
        <authorList>
            <person name="Amadeo P."/>
            <person name="Zhao Q."/>
            <person name="Wortman J."/>
            <person name="Fraser-Liggett C."/>
            <person name="Carlton J."/>
        </authorList>
    </citation>
    <scope>NUCLEOTIDE SEQUENCE</scope>
    <source>
        <strain evidence="3">G3</strain>
    </source>
</reference>
<dbReference type="Proteomes" id="UP000001542">
    <property type="component" value="Unassembled WGS sequence"/>
</dbReference>
<organism evidence="3 4">
    <name type="scientific">Trichomonas vaginalis (strain ATCC PRA-98 / G3)</name>
    <dbReference type="NCBI Taxonomy" id="412133"/>
    <lineage>
        <taxon>Eukaryota</taxon>
        <taxon>Metamonada</taxon>
        <taxon>Parabasalia</taxon>
        <taxon>Trichomonadida</taxon>
        <taxon>Trichomonadidae</taxon>
        <taxon>Trichomonas</taxon>
    </lineage>
</organism>
<keyword evidence="1" id="KW-0175">Coiled coil</keyword>
<evidence type="ECO:0000256" key="1">
    <source>
        <dbReference type="SAM" id="Coils"/>
    </source>
</evidence>
<dbReference type="KEGG" id="tva:4749910"/>
<protein>
    <submittedName>
        <fullName evidence="3">Uncharacterized protein</fullName>
    </submittedName>
</protein>
<dbReference type="SMR" id="A2FSB5"/>
<evidence type="ECO:0000256" key="2">
    <source>
        <dbReference type="SAM" id="MobiDB-lite"/>
    </source>
</evidence>
<feature type="region of interest" description="Disordered" evidence="2">
    <location>
        <begin position="137"/>
        <end position="157"/>
    </location>
</feature>
<feature type="coiled-coil region" evidence="1">
    <location>
        <begin position="84"/>
        <end position="129"/>
    </location>
</feature>
<feature type="compositionally biased region" description="Polar residues" evidence="2">
    <location>
        <begin position="143"/>
        <end position="157"/>
    </location>
</feature>
<name>A2FSB5_TRIV3</name>
<evidence type="ECO:0000313" key="3">
    <source>
        <dbReference type="EMBL" id="EAX92202.1"/>
    </source>
</evidence>
<dbReference type="RefSeq" id="XP_001305132.1">
    <property type="nucleotide sequence ID" value="XM_001305131.1"/>
</dbReference>
<dbReference type="VEuPathDB" id="TrichDB:TVAG_107360"/>
<evidence type="ECO:0000313" key="4">
    <source>
        <dbReference type="Proteomes" id="UP000001542"/>
    </source>
</evidence>
<proteinExistence type="predicted"/>
<reference evidence="3" key="2">
    <citation type="journal article" date="2007" name="Science">
        <title>Draft genome sequence of the sexually transmitted pathogen Trichomonas vaginalis.</title>
        <authorList>
            <person name="Carlton J.M."/>
            <person name="Hirt R.P."/>
            <person name="Silva J.C."/>
            <person name="Delcher A.L."/>
            <person name="Schatz M."/>
            <person name="Zhao Q."/>
            <person name="Wortman J.R."/>
            <person name="Bidwell S.L."/>
            <person name="Alsmark U.C.M."/>
            <person name="Besteiro S."/>
            <person name="Sicheritz-Ponten T."/>
            <person name="Noel C.J."/>
            <person name="Dacks J.B."/>
            <person name="Foster P.G."/>
            <person name="Simillion C."/>
            <person name="Van de Peer Y."/>
            <person name="Miranda-Saavedra D."/>
            <person name="Barton G.J."/>
            <person name="Westrop G.D."/>
            <person name="Mueller S."/>
            <person name="Dessi D."/>
            <person name="Fiori P.L."/>
            <person name="Ren Q."/>
            <person name="Paulsen I."/>
            <person name="Zhang H."/>
            <person name="Bastida-Corcuera F.D."/>
            <person name="Simoes-Barbosa A."/>
            <person name="Brown M.T."/>
            <person name="Hayes R.D."/>
            <person name="Mukherjee M."/>
            <person name="Okumura C.Y."/>
            <person name="Schneider R."/>
            <person name="Smith A.J."/>
            <person name="Vanacova S."/>
            <person name="Villalvazo M."/>
            <person name="Haas B.J."/>
            <person name="Pertea M."/>
            <person name="Feldblyum T.V."/>
            <person name="Utterback T.R."/>
            <person name="Shu C.L."/>
            <person name="Osoegawa K."/>
            <person name="de Jong P.J."/>
            <person name="Hrdy I."/>
            <person name="Horvathova L."/>
            <person name="Zubacova Z."/>
            <person name="Dolezal P."/>
            <person name="Malik S.B."/>
            <person name="Logsdon J.M. Jr."/>
            <person name="Henze K."/>
            <person name="Gupta A."/>
            <person name="Wang C.C."/>
            <person name="Dunne R.L."/>
            <person name="Upcroft J.A."/>
            <person name="Upcroft P."/>
            <person name="White O."/>
            <person name="Salzberg S.L."/>
            <person name="Tang P."/>
            <person name="Chiu C.-H."/>
            <person name="Lee Y.-S."/>
            <person name="Embley T.M."/>
            <person name="Coombs G.H."/>
            <person name="Mottram J.C."/>
            <person name="Tachezy J."/>
            <person name="Fraser-Liggett C.M."/>
            <person name="Johnson P.J."/>
        </authorList>
    </citation>
    <scope>NUCLEOTIDE SEQUENCE [LARGE SCALE GENOMIC DNA]</scope>
    <source>
        <strain evidence="3">G3</strain>
    </source>
</reference>
<dbReference type="EMBL" id="DS113982">
    <property type="protein sequence ID" value="EAX92202.1"/>
    <property type="molecule type" value="Genomic_DNA"/>
</dbReference>
<dbReference type="VEuPathDB" id="TrichDB:TVAGG3_0093530"/>
<dbReference type="AlphaFoldDB" id="A2FSB5"/>
<dbReference type="InParanoid" id="A2FSB5"/>
<gene>
    <name evidence="3" type="ORF">TVAG_107360</name>
</gene>
<accession>A2FSB5</accession>
<keyword evidence="4" id="KW-1185">Reference proteome</keyword>
<sequence>MEDIKAQLDAIEWDQSSMTANEYILKQIVEQLLLLHVEETKEIMELRQKLVECYKRNGTGDGQQNQNITPELQDFDPNSIYKNLRQIQEMIRQLREERENSEKAAKEAINTITQENTSLKEELNELYAKYVNPRSYSSISISPTQSPVKGSYSKSPK</sequence>